<proteinExistence type="inferred from homology"/>
<dbReference type="InterPro" id="IPR000014">
    <property type="entry name" value="PAS"/>
</dbReference>
<feature type="region of interest" description="Disordered" evidence="5">
    <location>
        <begin position="268"/>
        <end position="287"/>
    </location>
</feature>
<dbReference type="GO" id="GO:0006935">
    <property type="term" value="P:chemotaxis"/>
    <property type="evidence" value="ECO:0007669"/>
    <property type="project" value="InterPro"/>
</dbReference>
<dbReference type="PANTHER" id="PTHR32089:SF112">
    <property type="entry name" value="LYSOZYME-LIKE PROTEIN-RELATED"/>
    <property type="match status" value="1"/>
</dbReference>
<dbReference type="GO" id="GO:0016020">
    <property type="term" value="C:membrane"/>
    <property type="evidence" value="ECO:0007669"/>
    <property type="project" value="InterPro"/>
</dbReference>
<dbReference type="Gene3D" id="3.30.450.20">
    <property type="entry name" value="PAS domain"/>
    <property type="match status" value="1"/>
</dbReference>
<comment type="similarity">
    <text evidence="2">Belongs to the methyl-accepting chemotaxis (MCP) protein family.</text>
</comment>
<dbReference type="PROSITE" id="PS50111">
    <property type="entry name" value="CHEMOTAXIS_TRANSDUC_2"/>
    <property type="match status" value="1"/>
</dbReference>
<accession>A0A2R4X1P4</accession>
<dbReference type="InterPro" id="IPR013656">
    <property type="entry name" value="PAS_4"/>
</dbReference>
<sequence>MAQHDSPAEQSRESVAWNDVSEDRDPTQSVDSDPGDERGDPAQALVRSILDGLQEPTLVVDEDGRITHVNDRALELYDTTEAEAVGDAPHDLQAEGSEASDIVSEALARGEDIQQRAETVLVGDTETPLERTVTQLSDETGTVTGAMLVDAEVTEHRRQREKTQFLETYQRDVLDDLQGTFERLAAGDLTIDPTVPEPAEDYAEAQAVYEEFLTFNDHIGRATDNIRSVVGASIESADDLSSTSESLSANSEEVTASIQQIDAGSTELASGADDLADQSQRASETVDDLSASIEEITATLQEIDAQSESVADIAETSVDDASVTVEQIRDATTATSTVAERIDSLEDSMAEVGDIIDIIADIADQTNILALNANIEAARAGDAGDGFAVVAEEVKSLAEQSQDSADEIVTIIESVQHQTSDLVESIEDANDEVEQGADEVDDLADRLETIDERIGETSQGVGEISDAVESQAENTEVVNAAIEDTAGMSEEITASIQQISGGVDEQATAMEEVAANAQELAVMSDRLHDRVALFKVDSDESADLDDLDDVDV</sequence>
<evidence type="ECO:0000259" key="6">
    <source>
        <dbReference type="PROSITE" id="PS50111"/>
    </source>
</evidence>
<dbReference type="InterPro" id="IPR004089">
    <property type="entry name" value="MCPsignal_dom"/>
</dbReference>
<evidence type="ECO:0000256" key="2">
    <source>
        <dbReference type="ARBA" id="ARBA00029447"/>
    </source>
</evidence>
<dbReference type="GO" id="GO:0004888">
    <property type="term" value="F:transmembrane signaling receptor activity"/>
    <property type="evidence" value="ECO:0007669"/>
    <property type="project" value="InterPro"/>
</dbReference>
<organism evidence="8 9">
    <name type="scientific">Halococcoides cellulosivorans</name>
    <dbReference type="NCBI Taxonomy" id="1679096"/>
    <lineage>
        <taxon>Archaea</taxon>
        <taxon>Methanobacteriati</taxon>
        <taxon>Methanobacteriota</taxon>
        <taxon>Stenosarchaea group</taxon>
        <taxon>Halobacteria</taxon>
        <taxon>Halobacteriales</taxon>
        <taxon>Haloarculaceae</taxon>
        <taxon>Halococcoides</taxon>
    </lineage>
</organism>
<evidence type="ECO:0000256" key="3">
    <source>
        <dbReference type="PROSITE-ProRule" id="PRU00284"/>
    </source>
</evidence>
<evidence type="ECO:0000256" key="5">
    <source>
        <dbReference type="SAM" id="MobiDB-lite"/>
    </source>
</evidence>
<gene>
    <name evidence="8" type="ORF">HARCEL1_07990</name>
</gene>
<feature type="coiled-coil region" evidence="4">
    <location>
        <begin position="412"/>
        <end position="446"/>
    </location>
</feature>
<evidence type="ECO:0000256" key="4">
    <source>
        <dbReference type="SAM" id="Coils"/>
    </source>
</evidence>
<dbReference type="SMART" id="SM00283">
    <property type="entry name" value="MA"/>
    <property type="match status" value="1"/>
</dbReference>
<keyword evidence="9" id="KW-1185">Reference proteome</keyword>
<protein>
    <recommendedName>
        <fullName evidence="10">PAS domain-containing protein</fullName>
    </recommendedName>
</protein>
<dbReference type="RefSeq" id="WP_108382145.1">
    <property type="nucleotide sequence ID" value="NZ_CP028858.1"/>
</dbReference>
<feature type="region of interest" description="Disordered" evidence="5">
    <location>
        <begin position="1"/>
        <end position="44"/>
    </location>
</feature>
<evidence type="ECO:0000313" key="8">
    <source>
        <dbReference type="EMBL" id="AWB27653.1"/>
    </source>
</evidence>
<dbReference type="SMART" id="SM00091">
    <property type="entry name" value="PAS"/>
    <property type="match status" value="1"/>
</dbReference>
<name>A0A2R4X1P4_9EURY</name>
<evidence type="ECO:0000256" key="1">
    <source>
        <dbReference type="ARBA" id="ARBA00023224"/>
    </source>
</evidence>
<reference evidence="8 9" key="1">
    <citation type="submission" date="2018-04" db="EMBL/GenBank/DDBJ databases">
        <title>Halococcoides cellulosivorans gen. nov., sp. nov., an extremely halophilic cellulose-utilizing haloarchaeon from hypersaline lakes.</title>
        <authorList>
            <person name="Sorokin D.Y."/>
            <person name="Toshchakov S.V."/>
            <person name="Samarov N.I."/>
            <person name="Korzhenkov A."/>
            <person name="Kublanov I.V."/>
        </authorList>
    </citation>
    <scope>NUCLEOTIDE SEQUENCE [LARGE SCALE GENOMIC DNA]</scope>
    <source>
        <strain evidence="8 9">HArcel1</strain>
    </source>
</reference>
<dbReference type="EMBL" id="CP028858">
    <property type="protein sequence ID" value="AWB27653.1"/>
    <property type="molecule type" value="Genomic_DNA"/>
</dbReference>
<dbReference type="Proteomes" id="UP000244727">
    <property type="component" value="Chromosome"/>
</dbReference>
<dbReference type="PRINTS" id="PR00260">
    <property type="entry name" value="CHEMTRNSDUCR"/>
</dbReference>
<evidence type="ECO:0000313" key="9">
    <source>
        <dbReference type="Proteomes" id="UP000244727"/>
    </source>
</evidence>
<dbReference type="CDD" id="cd00130">
    <property type="entry name" value="PAS"/>
    <property type="match status" value="1"/>
</dbReference>
<feature type="domain" description="PAS" evidence="7">
    <location>
        <begin position="42"/>
        <end position="86"/>
    </location>
</feature>
<dbReference type="Pfam" id="PF08448">
    <property type="entry name" value="PAS_4"/>
    <property type="match status" value="1"/>
</dbReference>
<dbReference type="NCBIfam" id="TIGR00229">
    <property type="entry name" value="sensory_box"/>
    <property type="match status" value="1"/>
</dbReference>
<dbReference type="InterPro" id="IPR004090">
    <property type="entry name" value="Chemotax_Me-accpt_rcpt"/>
</dbReference>
<keyword evidence="1 3" id="KW-0807">Transducer</keyword>
<dbReference type="SUPFAM" id="SSF55785">
    <property type="entry name" value="PYP-like sensor domain (PAS domain)"/>
    <property type="match status" value="1"/>
</dbReference>
<dbReference type="PANTHER" id="PTHR32089">
    <property type="entry name" value="METHYL-ACCEPTING CHEMOTAXIS PROTEIN MCPB"/>
    <property type="match status" value="1"/>
</dbReference>
<dbReference type="GO" id="GO:0007165">
    <property type="term" value="P:signal transduction"/>
    <property type="evidence" value="ECO:0007669"/>
    <property type="project" value="UniProtKB-KW"/>
</dbReference>
<evidence type="ECO:0008006" key="10">
    <source>
        <dbReference type="Google" id="ProtNLM"/>
    </source>
</evidence>
<dbReference type="AlphaFoldDB" id="A0A2R4X1P4"/>
<dbReference type="PROSITE" id="PS50112">
    <property type="entry name" value="PAS"/>
    <property type="match status" value="1"/>
</dbReference>
<keyword evidence="4" id="KW-0175">Coiled coil</keyword>
<dbReference type="KEGG" id="harc:HARCEL1_07990"/>
<dbReference type="Gene3D" id="1.10.287.950">
    <property type="entry name" value="Methyl-accepting chemotaxis protein"/>
    <property type="match status" value="1"/>
</dbReference>
<dbReference type="InterPro" id="IPR035965">
    <property type="entry name" value="PAS-like_dom_sf"/>
</dbReference>
<feature type="domain" description="Methyl-accepting transducer" evidence="6">
    <location>
        <begin position="257"/>
        <end position="486"/>
    </location>
</feature>
<feature type="compositionally biased region" description="Basic and acidic residues" evidence="5">
    <location>
        <begin position="1"/>
        <end position="12"/>
    </location>
</feature>
<dbReference type="GeneID" id="36512439"/>
<dbReference type="SUPFAM" id="SSF58104">
    <property type="entry name" value="Methyl-accepting chemotaxis protein (MCP) signaling domain"/>
    <property type="match status" value="2"/>
</dbReference>
<evidence type="ECO:0000259" key="7">
    <source>
        <dbReference type="PROSITE" id="PS50112"/>
    </source>
</evidence>
<dbReference type="Pfam" id="PF00015">
    <property type="entry name" value="MCPsignal"/>
    <property type="match status" value="1"/>
</dbReference>